<feature type="compositionally biased region" description="Low complexity" evidence="7">
    <location>
        <begin position="178"/>
        <end position="189"/>
    </location>
</feature>
<evidence type="ECO:0000256" key="7">
    <source>
        <dbReference type="SAM" id="MobiDB-lite"/>
    </source>
</evidence>
<evidence type="ECO:0000259" key="8">
    <source>
        <dbReference type="PROSITE" id="PS51192"/>
    </source>
</evidence>
<organism evidence="9 10">
    <name type="scientific">Ancylostoma ceylanicum</name>
    <dbReference type="NCBI Taxonomy" id="53326"/>
    <lineage>
        <taxon>Eukaryota</taxon>
        <taxon>Metazoa</taxon>
        <taxon>Ecdysozoa</taxon>
        <taxon>Nematoda</taxon>
        <taxon>Chromadorea</taxon>
        <taxon>Rhabditida</taxon>
        <taxon>Rhabditina</taxon>
        <taxon>Rhabditomorpha</taxon>
        <taxon>Strongyloidea</taxon>
        <taxon>Ancylostomatidae</taxon>
        <taxon>Ancylostomatinae</taxon>
        <taxon>Ancylostoma</taxon>
    </lineage>
</organism>
<keyword evidence="2" id="KW-0547">Nucleotide-binding</keyword>
<dbReference type="GO" id="GO:0042393">
    <property type="term" value="F:histone binding"/>
    <property type="evidence" value="ECO:0007669"/>
    <property type="project" value="TreeGrafter"/>
</dbReference>
<dbReference type="Pfam" id="PF00176">
    <property type="entry name" value="SNF2-rel_dom"/>
    <property type="match status" value="1"/>
</dbReference>
<proteinExistence type="predicted"/>
<dbReference type="InterPro" id="IPR014001">
    <property type="entry name" value="Helicase_ATP-bd"/>
</dbReference>
<dbReference type="GO" id="GO:0005524">
    <property type="term" value="F:ATP binding"/>
    <property type="evidence" value="ECO:0007669"/>
    <property type="project" value="UniProtKB-KW"/>
</dbReference>
<sequence length="514" mass="57305">MVRDFWQSVDKVVEHRAQVLFWVLLSSIGAYKKRITVLKEILESKKRKALDAHMAFIVGEADKLSSMVQEGLTQDKGSKSPSMASRDDGNGVFSAMVFVLIVKGTIFISSDDDADFCASESESDDEVTIEREEAVMKEHHEDVKEEVSALNKDADQDMDDLLASLPPEYLASLGLQLPSSNAAPSAESPADSEAEDDDKTLEEIQLAAKARKASEEGSEESKAKRPKLEEASDEDSNAGKSNDAPLASASKDKNKNEEDEEMSVDEEDSEQVEDQNGSLEGNGDGRGMLESVDYAKLNSVNSDERQQELANIAEAALKFQPKGFTLETTQVKTAVPFLVRGTLREYQMVGLDWLVTLYEKNLNGILADEMGLGKTIQTISLLAHLACCESIWGPHLIVVPTSVILNWEMELKKWCPAFKILTYFGSQKDRAEKRKGWSKPNAFHVCITSYKTVTADIRAFKMKVTAQFLMHFRFSHAYYVYGRKSSGVFRRGSILFWMKRRISKTGRVKGGRLF</sequence>
<dbReference type="InterPro" id="IPR027417">
    <property type="entry name" value="P-loop_NTPase"/>
</dbReference>
<dbReference type="GO" id="GO:0004386">
    <property type="term" value="F:helicase activity"/>
    <property type="evidence" value="ECO:0007669"/>
    <property type="project" value="UniProtKB-KW"/>
</dbReference>
<gene>
    <name evidence="9" type="ORF">ANCCEY_15609</name>
</gene>
<evidence type="ECO:0000313" key="9">
    <source>
        <dbReference type="EMBL" id="EPB65328.1"/>
    </source>
</evidence>
<dbReference type="GO" id="GO:0003677">
    <property type="term" value="F:DNA binding"/>
    <property type="evidence" value="ECO:0007669"/>
    <property type="project" value="UniProtKB-KW"/>
</dbReference>
<dbReference type="Proteomes" id="UP000054495">
    <property type="component" value="Unassembled WGS sequence"/>
</dbReference>
<evidence type="ECO:0000256" key="3">
    <source>
        <dbReference type="ARBA" id="ARBA00022806"/>
    </source>
</evidence>
<keyword evidence="5" id="KW-0238">DNA-binding</keyword>
<comment type="subcellular location">
    <subcellularLocation>
        <location evidence="1">Nucleus</location>
    </subcellularLocation>
</comment>
<keyword evidence="4" id="KW-0067">ATP-binding</keyword>
<accession>A0A0D6L4I9</accession>
<feature type="compositionally biased region" description="Basic and acidic residues" evidence="7">
    <location>
        <begin position="212"/>
        <end position="230"/>
    </location>
</feature>
<keyword evidence="10" id="KW-1185">Reference proteome</keyword>
<feature type="domain" description="Helicase ATP-binding" evidence="8">
    <location>
        <begin position="355"/>
        <end position="474"/>
    </location>
</feature>
<feature type="compositionally biased region" description="Acidic residues" evidence="7">
    <location>
        <begin position="190"/>
        <end position="200"/>
    </location>
</feature>
<dbReference type="GO" id="GO:0000812">
    <property type="term" value="C:Swr1 complex"/>
    <property type="evidence" value="ECO:0007669"/>
    <property type="project" value="TreeGrafter"/>
</dbReference>
<dbReference type="SUPFAM" id="SSF52540">
    <property type="entry name" value="P-loop containing nucleoside triphosphate hydrolases"/>
    <property type="match status" value="1"/>
</dbReference>
<dbReference type="SMART" id="SM00487">
    <property type="entry name" value="DEXDc"/>
    <property type="match status" value="1"/>
</dbReference>
<dbReference type="InterPro" id="IPR050520">
    <property type="entry name" value="INO80/SWR1_helicase"/>
</dbReference>
<dbReference type="InterPro" id="IPR000330">
    <property type="entry name" value="SNF2_N"/>
</dbReference>
<feature type="region of interest" description="Disordered" evidence="7">
    <location>
        <begin position="178"/>
        <end position="288"/>
    </location>
</feature>
<dbReference type="GO" id="GO:0016887">
    <property type="term" value="F:ATP hydrolysis activity"/>
    <property type="evidence" value="ECO:0007669"/>
    <property type="project" value="TreeGrafter"/>
</dbReference>
<evidence type="ECO:0000256" key="4">
    <source>
        <dbReference type="ARBA" id="ARBA00022840"/>
    </source>
</evidence>
<evidence type="ECO:0000313" key="10">
    <source>
        <dbReference type="Proteomes" id="UP000054495"/>
    </source>
</evidence>
<keyword evidence="3" id="KW-0378">Hydrolase</keyword>
<evidence type="ECO:0000256" key="1">
    <source>
        <dbReference type="ARBA" id="ARBA00004123"/>
    </source>
</evidence>
<keyword evidence="6" id="KW-0539">Nucleus</keyword>
<evidence type="ECO:0000256" key="2">
    <source>
        <dbReference type="ARBA" id="ARBA00022741"/>
    </source>
</evidence>
<dbReference type="InterPro" id="IPR038718">
    <property type="entry name" value="SNF2-like_sf"/>
</dbReference>
<dbReference type="AlphaFoldDB" id="A0A0D6L4I9"/>
<keyword evidence="3" id="KW-0347">Helicase</keyword>
<dbReference type="GO" id="GO:0006338">
    <property type="term" value="P:chromatin remodeling"/>
    <property type="evidence" value="ECO:0007669"/>
    <property type="project" value="TreeGrafter"/>
</dbReference>
<dbReference type="PANTHER" id="PTHR45685">
    <property type="entry name" value="HELICASE SRCAP-RELATED"/>
    <property type="match status" value="1"/>
</dbReference>
<dbReference type="Gene3D" id="3.40.50.10810">
    <property type="entry name" value="Tandem AAA-ATPase domain"/>
    <property type="match status" value="1"/>
</dbReference>
<feature type="compositionally biased region" description="Acidic residues" evidence="7">
    <location>
        <begin position="257"/>
        <end position="273"/>
    </location>
</feature>
<reference evidence="9 10" key="1">
    <citation type="submission" date="2013-05" db="EMBL/GenBank/DDBJ databases">
        <title>Draft genome of the parasitic nematode Anyclostoma ceylanicum.</title>
        <authorList>
            <person name="Mitreva M."/>
        </authorList>
    </citation>
    <scope>NUCLEOTIDE SEQUENCE [LARGE SCALE GENOMIC DNA]</scope>
</reference>
<dbReference type="PROSITE" id="PS51192">
    <property type="entry name" value="HELICASE_ATP_BIND_1"/>
    <property type="match status" value="1"/>
</dbReference>
<evidence type="ECO:0000256" key="6">
    <source>
        <dbReference type="ARBA" id="ARBA00023242"/>
    </source>
</evidence>
<dbReference type="EMBL" id="KE129027">
    <property type="protein sequence ID" value="EPB65328.1"/>
    <property type="molecule type" value="Genomic_DNA"/>
</dbReference>
<dbReference type="PANTHER" id="PTHR45685:SF1">
    <property type="entry name" value="HELICASE SRCAP"/>
    <property type="match status" value="1"/>
</dbReference>
<evidence type="ECO:0000256" key="5">
    <source>
        <dbReference type="ARBA" id="ARBA00023125"/>
    </source>
</evidence>
<protein>
    <submittedName>
        <fullName evidence="9">Protein, SNF2 family</fullName>
    </submittedName>
</protein>
<name>A0A0D6L4I9_9BILA</name>